<dbReference type="RefSeq" id="WP_075540010.1">
    <property type="nucleotide sequence ID" value="NZ_CP053844.1"/>
</dbReference>
<evidence type="ECO:0000313" key="4">
    <source>
        <dbReference type="Proteomes" id="UP000069632"/>
    </source>
</evidence>
<reference evidence="3 4" key="1">
    <citation type="submission" date="2016-02" db="EMBL/GenBank/DDBJ databases">
        <authorList>
            <consortium name="Pathogen Informatics"/>
        </authorList>
    </citation>
    <scope>NUCLEOTIDE SEQUENCE [LARGE SCALE GENOMIC DNA]</scope>
    <source>
        <strain evidence="3 4">RC20</strain>
    </source>
</reference>
<keyword evidence="2" id="KW-0812">Transmembrane</keyword>
<dbReference type="Proteomes" id="UP000069632">
    <property type="component" value="Unassembled WGS sequence"/>
</dbReference>
<accession>A0A128ECI2</accession>
<feature type="transmembrane region" description="Helical" evidence="2">
    <location>
        <begin position="361"/>
        <end position="384"/>
    </location>
</feature>
<dbReference type="OrthoDB" id="10021489at2"/>
<evidence type="ECO:0000256" key="2">
    <source>
        <dbReference type="SAM" id="Phobius"/>
    </source>
</evidence>
<keyword evidence="2" id="KW-0472">Membrane</keyword>
<keyword evidence="2" id="KW-1133">Transmembrane helix</keyword>
<dbReference type="EMBL" id="FIZP01000001">
    <property type="protein sequence ID" value="CZE46704.1"/>
    <property type="molecule type" value="Genomic_DNA"/>
</dbReference>
<evidence type="ECO:0000313" key="3">
    <source>
        <dbReference type="EMBL" id="CZE46704.1"/>
    </source>
</evidence>
<organism evidence="3 4">
    <name type="scientific">Campylobacter geochelonis</name>
    <dbReference type="NCBI Taxonomy" id="1780362"/>
    <lineage>
        <taxon>Bacteria</taxon>
        <taxon>Pseudomonadati</taxon>
        <taxon>Campylobacterota</taxon>
        <taxon>Epsilonproteobacteria</taxon>
        <taxon>Campylobacterales</taxon>
        <taxon>Campylobacteraceae</taxon>
        <taxon>Campylobacter</taxon>
    </lineage>
</organism>
<protein>
    <submittedName>
        <fullName evidence="3">Uncharacterized protein</fullName>
    </submittedName>
</protein>
<feature type="region of interest" description="Disordered" evidence="1">
    <location>
        <begin position="395"/>
        <end position="416"/>
    </location>
</feature>
<sequence length="416" mass="49322">MLYEIILVENENIKEIFKNFNSNIAQVSQKKSEFEFYQKFVYENFHQHIDDEKLKIFSDTSFYEFFTLNPFEKGKFDRTKFDEKESKIGLEFSEFESQIAQGVKSKEYKFKSDLGKIYAKFADDDSLKYLAYATHFISFFDGKILFAIRAISQENNTQNPLFLHTYVEAEFDEICKNNAKNCEIFERAKIKKDNKEYCNYKVAISSQCFGVYQYNSSQNRILDKNILKVLLIQTLCLAYKNIYQNFNNMLKNSLNLDNIYEILELKKSLFIQKLTTKFEVSEDRQEALKIFEKAKDKFNLDAILSVLSKDFDEFFNIKNEEYKIKNAKYQVEFQDYLKNLTTQQEKARIESEKRDKKMSKFVFLATIITILTCISVVADIFNLWDRFKPIPQPQSQIQTTVNSAKQTTHDFTKENR</sequence>
<dbReference type="AlphaFoldDB" id="A0A128ECI2"/>
<proteinExistence type="predicted"/>
<feature type="compositionally biased region" description="Basic and acidic residues" evidence="1">
    <location>
        <begin position="407"/>
        <end position="416"/>
    </location>
</feature>
<evidence type="ECO:0000256" key="1">
    <source>
        <dbReference type="SAM" id="MobiDB-lite"/>
    </source>
</evidence>
<keyword evidence="4" id="KW-1185">Reference proteome</keyword>
<name>A0A128ECI2_9BACT</name>
<gene>
    <name evidence="3" type="ORF">ERS672216_00512</name>
</gene>